<reference evidence="8" key="1">
    <citation type="submission" date="2022-01" db="EMBL/GenBank/DDBJ databases">
        <authorList>
            <person name="Jo J.-H."/>
            <person name="Im W.-T."/>
        </authorList>
    </citation>
    <scope>NUCLEOTIDE SEQUENCE</scope>
    <source>
        <strain evidence="8">NA20</strain>
    </source>
</reference>
<dbReference type="InterPro" id="IPR012944">
    <property type="entry name" value="SusD_RagB_dom"/>
</dbReference>
<evidence type="ECO:0000256" key="3">
    <source>
        <dbReference type="ARBA" id="ARBA00022729"/>
    </source>
</evidence>
<dbReference type="InterPro" id="IPR011990">
    <property type="entry name" value="TPR-like_helical_dom_sf"/>
</dbReference>
<comment type="caution">
    <text evidence="8">The sequence shown here is derived from an EMBL/GenBank/DDBJ whole genome shotgun (WGS) entry which is preliminary data.</text>
</comment>
<dbReference type="Pfam" id="PF14322">
    <property type="entry name" value="SusD-like_3"/>
    <property type="match status" value="1"/>
</dbReference>
<feature type="domain" description="RagB/SusD" evidence="6">
    <location>
        <begin position="375"/>
        <end position="685"/>
    </location>
</feature>
<comment type="subcellular location">
    <subcellularLocation>
        <location evidence="1">Cell outer membrane</location>
    </subcellularLocation>
</comment>
<evidence type="ECO:0000256" key="4">
    <source>
        <dbReference type="ARBA" id="ARBA00023136"/>
    </source>
</evidence>
<sequence length="685" mass="76829">MKNYTGIYITILALILTTSCKKFIEEKQVSILTNDYYNTEQGVEDLVKSAYERTRFKFEYEQAYALWNFGVDEFTVGDQFNFEWFNKYDSRLNPAGGTGETYLSDLWSSNYDGINRCNLALERIPIVPGVRLLATSDQRKQRMAELRFLRGYYYFQLVQQFGGLPVTTVSSEGIRTEFPRSTVAETYLQIIGDLKMAADSLSPTTTEFGRATKAAAMHFLAKAYLTRGSATTEQRGQKTTDMDSAAYYAEQVITGVAGGGYTLAADYKDLWKGVYAEDNPTWILPTLGNSGVAPVAPNTSAYTTSINAQKNKEILFSAQWNNKPALTGRFGNQTHMYFGCAYENSPSEVGVTRDVHGGRPFRRLQPTDYAMDIYDRKNDSRFYKEFRVVHYSNVNQTSARFTAANAPDPSLVGKTRFGIGDTAILFIMNKPENPLSIADLDFAAGSRYRYKVYARYWRDAGGNLKKGFGFGGVVPSGANSTTSSQGKYLTLVKYQDPFRAAFNDQAGFKDGILARLGETYLIAAEANGRKTTPDFVKALTYINALRTRAAYKANERRPEAVMFEGVLPTEVGSTTTLMQATDALWTTNAASEMYPATATTSQQRFIHFILNERARELCGELYRWEDLARTETLISRTRQFNTDAALGIQDYHKLRPVPQREIDLTTINGATLTPDQKKAYQNPGY</sequence>
<evidence type="ECO:0000256" key="2">
    <source>
        <dbReference type="ARBA" id="ARBA00006275"/>
    </source>
</evidence>
<evidence type="ECO:0000259" key="7">
    <source>
        <dbReference type="Pfam" id="PF14322"/>
    </source>
</evidence>
<keyword evidence="5" id="KW-0998">Cell outer membrane</keyword>
<dbReference type="Pfam" id="PF07980">
    <property type="entry name" value="SusD_RagB"/>
    <property type="match status" value="1"/>
</dbReference>
<dbReference type="Gene3D" id="1.25.40.390">
    <property type="match status" value="1"/>
</dbReference>
<evidence type="ECO:0000259" key="6">
    <source>
        <dbReference type="Pfam" id="PF07980"/>
    </source>
</evidence>
<evidence type="ECO:0000313" key="8">
    <source>
        <dbReference type="EMBL" id="MCG2614239.1"/>
    </source>
</evidence>
<dbReference type="RefSeq" id="WP_237870473.1">
    <property type="nucleotide sequence ID" value="NZ_JAKLTR010000004.1"/>
</dbReference>
<keyword evidence="4" id="KW-0472">Membrane</keyword>
<organism evidence="8 9">
    <name type="scientific">Terrimonas ginsenosidimutans</name>
    <dbReference type="NCBI Taxonomy" id="2908004"/>
    <lineage>
        <taxon>Bacteria</taxon>
        <taxon>Pseudomonadati</taxon>
        <taxon>Bacteroidota</taxon>
        <taxon>Chitinophagia</taxon>
        <taxon>Chitinophagales</taxon>
        <taxon>Chitinophagaceae</taxon>
        <taxon>Terrimonas</taxon>
    </lineage>
</organism>
<gene>
    <name evidence="8" type="ORF">LZZ85_08095</name>
</gene>
<accession>A0ABS9KPH9</accession>
<dbReference type="InterPro" id="IPR033985">
    <property type="entry name" value="SusD-like_N"/>
</dbReference>
<dbReference type="SUPFAM" id="SSF48452">
    <property type="entry name" value="TPR-like"/>
    <property type="match status" value="1"/>
</dbReference>
<keyword evidence="3" id="KW-0732">Signal</keyword>
<proteinExistence type="inferred from homology"/>
<evidence type="ECO:0000313" key="9">
    <source>
        <dbReference type="Proteomes" id="UP001165367"/>
    </source>
</evidence>
<keyword evidence="9" id="KW-1185">Reference proteome</keyword>
<comment type="similarity">
    <text evidence="2">Belongs to the SusD family.</text>
</comment>
<feature type="domain" description="SusD-like N-terminal" evidence="7">
    <location>
        <begin position="23"/>
        <end position="225"/>
    </location>
</feature>
<dbReference type="EMBL" id="JAKLTR010000004">
    <property type="protein sequence ID" value="MCG2614239.1"/>
    <property type="molecule type" value="Genomic_DNA"/>
</dbReference>
<protein>
    <submittedName>
        <fullName evidence="8">RagB/SusD family nutrient uptake outer membrane protein</fullName>
    </submittedName>
</protein>
<evidence type="ECO:0000256" key="1">
    <source>
        <dbReference type="ARBA" id="ARBA00004442"/>
    </source>
</evidence>
<dbReference type="PROSITE" id="PS51257">
    <property type="entry name" value="PROKAR_LIPOPROTEIN"/>
    <property type="match status" value="1"/>
</dbReference>
<dbReference type="Proteomes" id="UP001165367">
    <property type="component" value="Unassembled WGS sequence"/>
</dbReference>
<name>A0ABS9KPH9_9BACT</name>
<evidence type="ECO:0000256" key="5">
    <source>
        <dbReference type="ARBA" id="ARBA00023237"/>
    </source>
</evidence>